<protein>
    <recommendedName>
        <fullName evidence="1">KRAB domain-containing protein</fullName>
    </recommendedName>
</protein>
<proteinExistence type="predicted"/>
<dbReference type="PROSITE" id="PS50805">
    <property type="entry name" value="KRAB"/>
    <property type="match status" value="1"/>
</dbReference>
<dbReference type="SMART" id="SM00349">
    <property type="entry name" value="KRAB"/>
    <property type="match status" value="1"/>
</dbReference>
<dbReference type="Gene3D" id="6.10.140.140">
    <property type="match status" value="1"/>
</dbReference>
<dbReference type="SUPFAM" id="SSF109640">
    <property type="entry name" value="KRAB domain (Kruppel-associated box)"/>
    <property type="match status" value="1"/>
</dbReference>
<dbReference type="AlphaFoldDB" id="A0A212BZY5"/>
<dbReference type="PANTHER" id="PTHR23232:SF131">
    <property type="entry name" value="KRAB DOMAIN-CONTAINING PROTEIN"/>
    <property type="match status" value="1"/>
</dbReference>
<organism evidence="2 3">
    <name type="scientific">Cervus elaphus hippelaphus</name>
    <name type="common">European red deer</name>
    <dbReference type="NCBI Taxonomy" id="46360"/>
    <lineage>
        <taxon>Eukaryota</taxon>
        <taxon>Metazoa</taxon>
        <taxon>Chordata</taxon>
        <taxon>Craniata</taxon>
        <taxon>Vertebrata</taxon>
        <taxon>Euteleostomi</taxon>
        <taxon>Mammalia</taxon>
        <taxon>Eutheria</taxon>
        <taxon>Laurasiatheria</taxon>
        <taxon>Artiodactyla</taxon>
        <taxon>Ruminantia</taxon>
        <taxon>Pecora</taxon>
        <taxon>Cervidae</taxon>
        <taxon>Cervinae</taxon>
        <taxon>Cervus</taxon>
    </lineage>
</organism>
<reference evidence="2 3" key="1">
    <citation type="journal article" date="2018" name="Mol. Genet. Genomics">
        <title>The red deer Cervus elaphus genome CerEla1.0: sequencing, annotating, genes, and chromosomes.</title>
        <authorList>
            <person name="Bana N.A."/>
            <person name="Nyiri A."/>
            <person name="Nagy J."/>
            <person name="Frank K."/>
            <person name="Nagy T."/>
            <person name="Steger V."/>
            <person name="Schiller M."/>
            <person name="Lakatos P."/>
            <person name="Sugar L."/>
            <person name="Horn P."/>
            <person name="Barta E."/>
            <person name="Orosz L."/>
        </authorList>
    </citation>
    <scope>NUCLEOTIDE SEQUENCE [LARGE SCALE GENOMIC DNA]</scope>
    <source>
        <strain evidence="2">Hungarian</strain>
    </source>
</reference>
<evidence type="ECO:0000313" key="3">
    <source>
        <dbReference type="Proteomes" id="UP000242450"/>
    </source>
</evidence>
<evidence type="ECO:0000259" key="1">
    <source>
        <dbReference type="PROSITE" id="PS50805"/>
    </source>
</evidence>
<feature type="domain" description="KRAB" evidence="1">
    <location>
        <begin position="28"/>
        <end position="99"/>
    </location>
</feature>
<accession>A0A212BZY5</accession>
<evidence type="ECO:0000313" key="2">
    <source>
        <dbReference type="EMBL" id="OWJ99302.1"/>
    </source>
</evidence>
<dbReference type="PANTHER" id="PTHR23232">
    <property type="entry name" value="KRAB DOMAIN C2H2 ZINC FINGER"/>
    <property type="match status" value="1"/>
</dbReference>
<dbReference type="CDD" id="cd07765">
    <property type="entry name" value="KRAB_A-box"/>
    <property type="match status" value="1"/>
</dbReference>
<comment type="caution">
    <text evidence="2">The sequence shown here is derived from an EMBL/GenBank/DDBJ whole genome shotgun (WGS) entry which is preliminary data.</text>
</comment>
<name>A0A212BZY5_CEREH</name>
<sequence>MDLPLELLVVEQVHAHHVILNGTVFLQVSFEDVTVDFSQEEWQHLDPVQRCLYRDVTLETYSHLCAVGYQVPKPEVIFRLEQGEESWTLGKETPHHSCSDEDIGQTQQQIISGEVSFHCEKIGQSIGKDSLCSILEELWQGNDQLERNQENQNNPLSHVKVLTKERDYEFKNIEKIIH</sequence>
<feature type="non-terminal residue" evidence="2">
    <location>
        <position position="178"/>
    </location>
</feature>
<dbReference type="OrthoDB" id="9411774at2759"/>
<dbReference type="InterPro" id="IPR001909">
    <property type="entry name" value="KRAB"/>
</dbReference>
<gene>
    <name evidence="2" type="ORF">Celaphus_00009902</name>
</gene>
<dbReference type="GO" id="GO:0006355">
    <property type="term" value="P:regulation of DNA-templated transcription"/>
    <property type="evidence" value="ECO:0007669"/>
    <property type="project" value="InterPro"/>
</dbReference>
<dbReference type="Pfam" id="PF01352">
    <property type="entry name" value="KRAB"/>
    <property type="match status" value="1"/>
</dbReference>
<dbReference type="InterPro" id="IPR050169">
    <property type="entry name" value="Krueppel_C2H2_ZnF"/>
</dbReference>
<keyword evidence="3" id="KW-1185">Reference proteome</keyword>
<dbReference type="InterPro" id="IPR036051">
    <property type="entry name" value="KRAB_dom_sf"/>
</dbReference>
<dbReference type="EMBL" id="MKHE01000034">
    <property type="protein sequence ID" value="OWJ99302.1"/>
    <property type="molecule type" value="Genomic_DNA"/>
</dbReference>
<dbReference type="Proteomes" id="UP000242450">
    <property type="component" value="Chromosome X"/>
</dbReference>